<proteinExistence type="predicted"/>
<dbReference type="GO" id="GO:0000731">
    <property type="term" value="P:DNA synthesis involved in DNA repair"/>
    <property type="evidence" value="ECO:0007669"/>
    <property type="project" value="TreeGrafter"/>
</dbReference>
<feature type="domain" description="ATPase AAA-type core" evidence="1">
    <location>
        <begin position="300"/>
        <end position="457"/>
    </location>
</feature>
<name>A0A1H7X6V6_AQUAM</name>
<dbReference type="PANTHER" id="PTHR32182:SF25">
    <property type="entry name" value="SLR1056 PROTEIN"/>
    <property type="match status" value="1"/>
</dbReference>
<organism evidence="2 3">
    <name type="scientific">Aquimarina amphilecti</name>
    <dbReference type="NCBI Taxonomy" id="1038014"/>
    <lineage>
        <taxon>Bacteria</taxon>
        <taxon>Pseudomonadati</taxon>
        <taxon>Bacteroidota</taxon>
        <taxon>Flavobacteriia</taxon>
        <taxon>Flavobacteriales</taxon>
        <taxon>Flavobacteriaceae</taxon>
        <taxon>Aquimarina</taxon>
    </lineage>
</organism>
<keyword evidence="3" id="KW-1185">Reference proteome</keyword>
<dbReference type="InterPro" id="IPR003959">
    <property type="entry name" value="ATPase_AAA_core"/>
</dbReference>
<dbReference type="InterPro" id="IPR030974">
    <property type="entry name" value="Restrict_AAA"/>
</dbReference>
<dbReference type="Proteomes" id="UP000198521">
    <property type="component" value="Unassembled WGS sequence"/>
</dbReference>
<evidence type="ECO:0000259" key="1">
    <source>
        <dbReference type="Pfam" id="PF13304"/>
    </source>
</evidence>
<protein>
    <submittedName>
        <fullName evidence="2">Restriction system-associated AAA family ATPase</fullName>
    </submittedName>
</protein>
<dbReference type="Pfam" id="PF13304">
    <property type="entry name" value="AAA_21"/>
    <property type="match status" value="1"/>
</dbReference>
<dbReference type="GO" id="GO:0005524">
    <property type="term" value="F:ATP binding"/>
    <property type="evidence" value="ECO:0007669"/>
    <property type="project" value="InterPro"/>
</dbReference>
<gene>
    <name evidence="2" type="ORF">SAMN04487910_4633</name>
</gene>
<dbReference type="GO" id="GO:0006302">
    <property type="term" value="P:double-strand break repair"/>
    <property type="evidence" value="ECO:0007669"/>
    <property type="project" value="TreeGrafter"/>
</dbReference>
<dbReference type="InterPro" id="IPR027417">
    <property type="entry name" value="P-loop_NTPase"/>
</dbReference>
<evidence type="ECO:0000313" key="2">
    <source>
        <dbReference type="EMBL" id="SEM28799.1"/>
    </source>
</evidence>
<dbReference type="AlphaFoldDB" id="A0A1H7X6V6"/>
<sequence length="553" mass="63684">MKLKRIKLLSRFRGLPAGYEINFNRSLIANEQIEPICFVGLNGSGKSNALEVVAEMFYYLENFNRSSKKDLDNFKTAFGFELDYYLPKLTLAGAGFTWDELGDLTFDDLDQNQLVLVSKPVDELPAVKLSFNEKEIEVKDFYNNGLSKVLPNHIIGYSSGLNELVSNPFVKLNFEYYEDLKRKKNKAVDSKLEMNRFQFLNYNVSKLITVSNFIFDKALSPLGETKDLSILKTEIEVNELNGFSIQLSLKKPKTFEKYLPDELEEAIESFKAIDALFDEENNSTTRHDFTKLSFNFKMNEATLTGFREKFNSADRLFRVLYFFQTLNIEKISRNISKTVKSAKAGTSENLSDLIPKYEIEKQLFHLGNISFKKEGVTDPIYYKHLSDGEHQLLQVLGSIILLDSTSTLFLLDEPETHFNPEWRSKFIWLINECMKMNPTEDDREQEIVLTTHSPFMISDSKKSNVVWLKADKRNGPEEVTINTYGTSVTNLINEFFGKQRQIADVSWKDMLEDLKSDDINELNDALSKYGDSHEKAMILQKLNKLIIEKGTEE</sequence>
<reference evidence="2 3" key="1">
    <citation type="submission" date="2016-10" db="EMBL/GenBank/DDBJ databases">
        <authorList>
            <person name="de Groot N.N."/>
        </authorList>
    </citation>
    <scope>NUCLEOTIDE SEQUENCE [LARGE SCALE GENOMIC DNA]</scope>
    <source>
        <strain evidence="2 3">DSM 25232</strain>
    </source>
</reference>
<evidence type="ECO:0000313" key="3">
    <source>
        <dbReference type="Proteomes" id="UP000198521"/>
    </source>
</evidence>
<dbReference type="Gene3D" id="3.40.50.300">
    <property type="entry name" value="P-loop containing nucleotide triphosphate hydrolases"/>
    <property type="match status" value="1"/>
</dbReference>
<accession>A0A1H7X6V6</accession>
<dbReference type="OrthoDB" id="9815944at2"/>
<dbReference type="GO" id="GO:0016887">
    <property type="term" value="F:ATP hydrolysis activity"/>
    <property type="evidence" value="ECO:0007669"/>
    <property type="project" value="InterPro"/>
</dbReference>
<dbReference type="NCBIfam" id="TIGR04435">
    <property type="entry name" value="restrict_AAA_1"/>
    <property type="match status" value="1"/>
</dbReference>
<dbReference type="RefSeq" id="WP_091412813.1">
    <property type="nucleotide sequence ID" value="NZ_FOAB01000013.1"/>
</dbReference>
<dbReference type="STRING" id="1038014.SAMN04487910_4633"/>
<dbReference type="EMBL" id="FOAB01000013">
    <property type="protein sequence ID" value="SEM28799.1"/>
    <property type="molecule type" value="Genomic_DNA"/>
</dbReference>
<dbReference type="SUPFAM" id="SSF52540">
    <property type="entry name" value="P-loop containing nucleoside triphosphate hydrolases"/>
    <property type="match status" value="1"/>
</dbReference>
<dbReference type="PANTHER" id="PTHR32182">
    <property type="entry name" value="DNA REPLICATION AND REPAIR PROTEIN RECF"/>
    <property type="match status" value="1"/>
</dbReference>